<organism evidence="1 2">
    <name type="scientific">Colwellia echini</name>
    <dbReference type="NCBI Taxonomy" id="1982103"/>
    <lineage>
        <taxon>Bacteria</taxon>
        <taxon>Pseudomonadati</taxon>
        <taxon>Pseudomonadota</taxon>
        <taxon>Gammaproteobacteria</taxon>
        <taxon>Alteromonadales</taxon>
        <taxon>Colwelliaceae</taxon>
        <taxon>Colwellia</taxon>
    </lineage>
</organism>
<evidence type="ECO:0000313" key="2">
    <source>
        <dbReference type="Proteomes" id="UP000815846"/>
    </source>
</evidence>
<dbReference type="RefSeq" id="WP_101343507.1">
    <property type="nucleotide sequence ID" value="NZ_PJAI02000001.1"/>
</dbReference>
<reference evidence="1 2" key="1">
    <citation type="submission" date="2019-08" db="EMBL/GenBank/DDBJ databases">
        <title>Microbe sample from Colwellia echini.</title>
        <authorList>
            <person name="Christiansen L."/>
            <person name="Pathiraja D."/>
            <person name="Schultz-Johansen M."/>
            <person name="Choi I.-G."/>
            <person name="Stougaard P."/>
        </authorList>
    </citation>
    <scope>NUCLEOTIDE SEQUENCE [LARGE SCALE GENOMIC DNA]</scope>
    <source>
        <strain evidence="1 2">A3</strain>
    </source>
</reference>
<keyword evidence="2" id="KW-1185">Reference proteome</keyword>
<dbReference type="Proteomes" id="UP000815846">
    <property type="component" value="Unassembled WGS sequence"/>
</dbReference>
<dbReference type="EMBL" id="PJAI02000001">
    <property type="protein sequence ID" value="TYK67401.1"/>
    <property type="molecule type" value="Genomic_DNA"/>
</dbReference>
<evidence type="ECO:0000313" key="1">
    <source>
        <dbReference type="EMBL" id="TYK67401.1"/>
    </source>
</evidence>
<gene>
    <name evidence="1" type="ORF">CWS31_002430</name>
</gene>
<protein>
    <submittedName>
        <fullName evidence="1">Uncharacterized protein</fullName>
    </submittedName>
</protein>
<accession>A0ABY3N1M8</accession>
<comment type="caution">
    <text evidence="1">The sequence shown here is derived from an EMBL/GenBank/DDBJ whole genome shotgun (WGS) entry which is preliminary data.</text>
</comment>
<name>A0ABY3N1M8_9GAMM</name>
<sequence length="137" mass="15261">MSIQLGSSGSYTKAPNMQVIMPVVHKSKSLKSGTQKRAQAFSDLLTVEQINKARRNIVGKVATDANFDLMNTQSFKEENRLQQKFIDIYMRSSAVNSSKVNTIELDDRGISAVTVKQLNTYNSLMMPRASSYIHLSA</sequence>
<proteinExistence type="predicted"/>